<evidence type="ECO:0000313" key="3">
    <source>
        <dbReference type="Proteomes" id="UP001141806"/>
    </source>
</evidence>
<evidence type="ECO:0000313" key="2">
    <source>
        <dbReference type="EMBL" id="KAJ4951366.1"/>
    </source>
</evidence>
<proteinExistence type="predicted"/>
<dbReference type="Proteomes" id="UP001141806">
    <property type="component" value="Unassembled WGS sequence"/>
</dbReference>
<feature type="region of interest" description="Disordered" evidence="1">
    <location>
        <begin position="53"/>
        <end position="75"/>
    </location>
</feature>
<accession>A0A9Q0GNY4</accession>
<sequence length="133" mass="15454">MQMQNRVHSVVPHFSSTQMQYKFWSVVPHLSSVDFRLYQNRDEIVMQEESLARSNNIGEASRSGKELHRSRISQAQNKRVEGCTLNAYDHLCYTGMQQRIFSRFKAPHHPNPKPEVKAKRDAAKKTKQARGQD</sequence>
<dbReference type="EMBL" id="JAMYWD010000012">
    <property type="protein sequence ID" value="KAJ4951366.1"/>
    <property type="molecule type" value="Genomic_DNA"/>
</dbReference>
<feature type="compositionally biased region" description="Basic and acidic residues" evidence="1">
    <location>
        <begin position="112"/>
        <end position="133"/>
    </location>
</feature>
<reference evidence="2" key="1">
    <citation type="journal article" date="2023" name="Plant J.">
        <title>The genome of the king protea, Protea cynaroides.</title>
        <authorList>
            <person name="Chang J."/>
            <person name="Duong T.A."/>
            <person name="Schoeman C."/>
            <person name="Ma X."/>
            <person name="Roodt D."/>
            <person name="Barker N."/>
            <person name="Li Z."/>
            <person name="Van de Peer Y."/>
            <person name="Mizrachi E."/>
        </authorList>
    </citation>
    <scope>NUCLEOTIDE SEQUENCE</scope>
    <source>
        <tissue evidence="2">Young leaves</tissue>
    </source>
</reference>
<protein>
    <submittedName>
        <fullName evidence="2">Uncharacterized protein</fullName>
    </submittedName>
</protein>
<dbReference type="AlphaFoldDB" id="A0A9Q0GNY4"/>
<gene>
    <name evidence="2" type="ORF">NE237_028198</name>
</gene>
<name>A0A9Q0GNY4_9MAGN</name>
<evidence type="ECO:0000256" key="1">
    <source>
        <dbReference type="SAM" id="MobiDB-lite"/>
    </source>
</evidence>
<organism evidence="2 3">
    <name type="scientific">Protea cynaroides</name>
    <dbReference type="NCBI Taxonomy" id="273540"/>
    <lineage>
        <taxon>Eukaryota</taxon>
        <taxon>Viridiplantae</taxon>
        <taxon>Streptophyta</taxon>
        <taxon>Embryophyta</taxon>
        <taxon>Tracheophyta</taxon>
        <taxon>Spermatophyta</taxon>
        <taxon>Magnoliopsida</taxon>
        <taxon>Proteales</taxon>
        <taxon>Proteaceae</taxon>
        <taxon>Protea</taxon>
    </lineage>
</organism>
<keyword evidence="3" id="KW-1185">Reference proteome</keyword>
<comment type="caution">
    <text evidence="2">The sequence shown here is derived from an EMBL/GenBank/DDBJ whole genome shotgun (WGS) entry which is preliminary data.</text>
</comment>
<feature type="region of interest" description="Disordered" evidence="1">
    <location>
        <begin position="103"/>
        <end position="133"/>
    </location>
</feature>